<dbReference type="Pfam" id="PF13535">
    <property type="entry name" value="ATP-grasp_4"/>
    <property type="match status" value="2"/>
</dbReference>
<dbReference type="Gene3D" id="3.40.50.20">
    <property type="match status" value="1"/>
</dbReference>
<evidence type="ECO:0000256" key="3">
    <source>
        <dbReference type="ARBA" id="ARBA00022840"/>
    </source>
</evidence>
<organism evidence="6 7">
    <name type="scientific">Streptomyces venezuelae</name>
    <dbReference type="NCBI Taxonomy" id="54571"/>
    <lineage>
        <taxon>Bacteria</taxon>
        <taxon>Bacillati</taxon>
        <taxon>Actinomycetota</taxon>
        <taxon>Actinomycetes</taxon>
        <taxon>Kitasatosporales</taxon>
        <taxon>Streptomycetaceae</taxon>
        <taxon>Streptomyces</taxon>
    </lineage>
</organism>
<dbReference type="AlphaFoldDB" id="A0A5P2CCX3"/>
<sequence>MTAPLPLTSWHTGERPRLLMVMPYRQFVRKARAEGFWVGAIWDPRLETPGYLDDVRAAADLFVTVDFTDRELLRRTLRDVATEHRASVILHLGREETMVTAHEVAEELRAEVNPASAIRFLSDKHAMRELLARRELSPVVHASAPTRSEVPAAVERVGLPAVVKPVASAGSRGVFLWREPRDLAAWTALVDTYGYAGPFLVEEYLRGPEYSVETLSQDGVHRVVGITEKVLGPPPLFVEVGHVHPAPLPPERAQAVAELAVRFLTVCGYRFGPAHTEVIWTERGPRIVESQARLGGDRIPRLVELAGGLDVERAIFAGLAGAPPEVPEPTATAAVRFFTFPPGRVDAIRGLEELQRRSYVDELTLRLRPGDTIDAVRDSKARQGHVIVSGATPEQAESRLAEALATLEVVVDGTPVRADGRTAEAPAGADAQVVFVGYNAAYLRAIDGSVPDGSVVVLEEPDIIRKRDLRDAAARFGCLDRIVPAHYQQSAGALDLAADLEARRPVAAVVPGLEYAVPAAAALAEKLGLPGATEPAAQALRDKVRLREVCDAGGVRGPRWREVHGPEDILAFAGGGPVVVKPANRQASVGVQLLDSVDAATAAAAWERTSSAAEYEQVPDRHMKWRFLAEERLRGPEYSVEALVRQGEIIFHNVTAKTVVPGPYPVELGHLLPAPLDRDTRAAFEEAMRALVAATGYRTGILHAEWILTASGPALVECAGRCPGDYLIDLNDLAYGTRIRLALIDLLAGRPVALPRTAQRASAIRFLAAGPGTVTAVEGTDAARALPGVRTVEIDVEAGQEVRTWASSWDRAGHVIATGPDADSARRRVLDAAAAIHITTE</sequence>
<gene>
    <name evidence="6" type="ORF">DEJ49_03330</name>
</gene>
<dbReference type="Pfam" id="PF18603">
    <property type="entry name" value="LAL_C2"/>
    <property type="match status" value="2"/>
</dbReference>
<dbReference type="EMBL" id="CP029191">
    <property type="protein sequence ID" value="QES40137.1"/>
    <property type="molecule type" value="Genomic_DNA"/>
</dbReference>
<keyword evidence="3 4" id="KW-0067">ATP-binding</keyword>
<accession>A0A5P2CCX3</accession>
<dbReference type="InterPro" id="IPR040570">
    <property type="entry name" value="LAL_C2"/>
</dbReference>
<keyword evidence="2 4" id="KW-0547">Nucleotide-binding</keyword>
<protein>
    <recommendedName>
        <fullName evidence="5">ATP-grasp domain-containing protein</fullName>
    </recommendedName>
</protein>
<name>A0A5P2CCX3_STRVZ</name>
<evidence type="ECO:0000256" key="1">
    <source>
        <dbReference type="ARBA" id="ARBA00022598"/>
    </source>
</evidence>
<feature type="domain" description="ATP-grasp" evidence="5">
    <location>
        <begin position="547"/>
        <end position="748"/>
    </location>
</feature>
<feature type="domain" description="ATP-grasp" evidence="5">
    <location>
        <begin position="128"/>
        <end position="320"/>
    </location>
</feature>
<dbReference type="Proteomes" id="UP000324015">
    <property type="component" value="Chromosome"/>
</dbReference>
<dbReference type="InterPro" id="IPR011761">
    <property type="entry name" value="ATP-grasp"/>
</dbReference>
<reference evidence="6 7" key="1">
    <citation type="submission" date="2018-05" db="EMBL/GenBank/DDBJ databases">
        <title>Streptomyces venezuelae.</title>
        <authorList>
            <person name="Kim W."/>
            <person name="Lee N."/>
            <person name="Cho B.-K."/>
        </authorList>
    </citation>
    <scope>NUCLEOTIDE SEQUENCE [LARGE SCALE GENOMIC DNA]</scope>
    <source>
        <strain evidence="6 7">ATCC 14585</strain>
    </source>
</reference>
<dbReference type="InterPro" id="IPR052032">
    <property type="entry name" value="ATP-dep_AA_Ligase"/>
</dbReference>
<keyword evidence="1" id="KW-0436">Ligase</keyword>
<proteinExistence type="predicted"/>
<dbReference type="GO" id="GO:0016874">
    <property type="term" value="F:ligase activity"/>
    <property type="evidence" value="ECO:0007669"/>
    <property type="project" value="UniProtKB-KW"/>
</dbReference>
<dbReference type="SUPFAM" id="SSF56059">
    <property type="entry name" value="Glutathione synthetase ATP-binding domain-like"/>
    <property type="match status" value="2"/>
</dbReference>
<dbReference type="SMART" id="SM01209">
    <property type="entry name" value="GARS_A"/>
    <property type="match status" value="1"/>
</dbReference>
<dbReference type="PROSITE" id="PS50975">
    <property type="entry name" value="ATP_GRASP"/>
    <property type="match status" value="2"/>
</dbReference>
<evidence type="ECO:0000256" key="4">
    <source>
        <dbReference type="PROSITE-ProRule" id="PRU00409"/>
    </source>
</evidence>
<evidence type="ECO:0000313" key="7">
    <source>
        <dbReference type="Proteomes" id="UP000324015"/>
    </source>
</evidence>
<evidence type="ECO:0000313" key="6">
    <source>
        <dbReference type="EMBL" id="QES40137.1"/>
    </source>
</evidence>
<dbReference type="PANTHER" id="PTHR43585:SF2">
    <property type="entry name" value="ATP-GRASP ENZYME FSQD"/>
    <property type="match status" value="1"/>
</dbReference>
<evidence type="ECO:0000256" key="2">
    <source>
        <dbReference type="ARBA" id="ARBA00022741"/>
    </source>
</evidence>
<dbReference type="GO" id="GO:0005524">
    <property type="term" value="F:ATP binding"/>
    <property type="evidence" value="ECO:0007669"/>
    <property type="project" value="UniProtKB-UniRule"/>
</dbReference>
<evidence type="ECO:0000259" key="5">
    <source>
        <dbReference type="PROSITE" id="PS50975"/>
    </source>
</evidence>
<dbReference type="PANTHER" id="PTHR43585">
    <property type="entry name" value="FUMIPYRROLE BIOSYNTHESIS PROTEIN C"/>
    <property type="match status" value="1"/>
</dbReference>
<dbReference type="GO" id="GO:0046872">
    <property type="term" value="F:metal ion binding"/>
    <property type="evidence" value="ECO:0007669"/>
    <property type="project" value="InterPro"/>
</dbReference>
<dbReference type="RefSeq" id="WP_150182302.1">
    <property type="nucleotide sequence ID" value="NZ_CP029191.1"/>
</dbReference>
<dbReference type="Gene3D" id="3.30.470.20">
    <property type="entry name" value="ATP-grasp fold, B domain"/>
    <property type="match status" value="2"/>
</dbReference>